<name>A0ABQ7Q1B9_PLUXY</name>
<proteinExistence type="predicted"/>
<sequence length="96" mass="10552">MYSSIRDARRPLTSSHGTRRGDVTRAQPGPARPQPPRRQRLTRGRGTWDALRAGSGTLSSLPPPHIHTREAVEPSRGPPTAPWPHMSCLGIPQNMC</sequence>
<evidence type="ECO:0000256" key="1">
    <source>
        <dbReference type="SAM" id="MobiDB-lite"/>
    </source>
</evidence>
<evidence type="ECO:0000313" key="3">
    <source>
        <dbReference type="Proteomes" id="UP000823941"/>
    </source>
</evidence>
<reference evidence="2 3" key="1">
    <citation type="submission" date="2021-06" db="EMBL/GenBank/DDBJ databases">
        <title>A haploid diamondback moth (Plutella xylostella L.) genome assembly resolves 31 chromosomes and identifies a diamide resistance mutation.</title>
        <authorList>
            <person name="Ward C.M."/>
            <person name="Perry K.D."/>
            <person name="Baker G."/>
            <person name="Powis K."/>
            <person name="Heckel D.G."/>
            <person name="Baxter S.W."/>
        </authorList>
    </citation>
    <scope>NUCLEOTIDE SEQUENCE [LARGE SCALE GENOMIC DNA]</scope>
    <source>
        <strain evidence="2 3">LV</strain>
        <tissue evidence="2">Single pupa</tissue>
    </source>
</reference>
<dbReference type="EMBL" id="JAHIBW010000023">
    <property type="protein sequence ID" value="KAG7299023.1"/>
    <property type="molecule type" value="Genomic_DNA"/>
</dbReference>
<keyword evidence="3" id="KW-1185">Reference proteome</keyword>
<organism evidence="2 3">
    <name type="scientific">Plutella xylostella</name>
    <name type="common">Diamondback moth</name>
    <name type="synonym">Plutella maculipennis</name>
    <dbReference type="NCBI Taxonomy" id="51655"/>
    <lineage>
        <taxon>Eukaryota</taxon>
        <taxon>Metazoa</taxon>
        <taxon>Ecdysozoa</taxon>
        <taxon>Arthropoda</taxon>
        <taxon>Hexapoda</taxon>
        <taxon>Insecta</taxon>
        <taxon>Pterygota</taxon>
        <taxon>Neoptera</taxon>
        <taxon>Endopterygota</taxon>
        <taxon>Lepidoptera</taxon>
        <taxon>Glossata</taxon>
        <taxon>Ditrysia</taxon>
        <taxon>Yponomeutoidea</taxon>
        <taxon>Plutellidae</taxon>
        <taxon>Plutella</taxon>
    </lineage>
</organism>
<feature type="region of interest" description="Disordered" evidence="1">
    <location>
        <begin position="1"/>
        <end position="84"/>
    </location>
</feature>
<gene>
    <name evidence="2" type="ORF">JYU34_017498</name>
</gene>
<protein>
    <submittedName>
        <fullName evidence="2">Uncharacterized protein</fullName>
    </submittedName>
</protein>
<accession>A0ABQ7Q1B9</accession>
<feature type="compositionally biased region" description="Basic and acidic residues" evidence="1">
    <location>
        <begin position="1"/>
        <end position="10"/>
    </location>
</feature>
<comment type="caution">
    <text evidence="2">The sequence shown here is derived from an EMBL/GenBank/DDBJ whole genome shotgun (WGS) entry which is preliminary data.</text>
</comment>
<evidence type="ECO:0000313" key="2">
    <source>
        <dbReference type="EMBL" id="KAG7299023.1"/>
    </source>
</evidence>
<dbReference type="Proteomes" id="UP000823941">
    <property type="component" value="Chromosome 23"/>
</dbReference>